<dbReference type="OrthoDB" id="9800233at2"/>
<reference evidence="3 4" key="1">
    <citation type="submission" date="2013-01" db="EMBL/GenBank/DDBJ databases">
        <title>Whole genome shotgun sequence of Gordonia soli NBRC 108243.</title>
        <authorList>
            <person name="Isaki-Nakamura S."/>
            <person name="Hosoyama A."/>
            <person name="Tsuchikane K."/>
            <person name="Ando Y."/>
            <person name="Baba S."/>
            <person name="Ohji S."/>
            <person name="Hamada M."/>
            <person name="Tamura T."/>
            <person name="Yamazoe A."/>
            <person name="Yamazaki S."/>
            <person name="Fujita N."/>
        </authorList>
    </citation>
    <scope>NUCLEOTIDE SEQUENCE [LARGE SCALE GENOMIC DNA]</scope>
    <source>
        <strain evidence="3 4">NBRC 108243</strain>
    </source>
</reference>
<dbReference type="RefSeq" id="WP_007619510.1">
    <property type="nucleotide sequence ID" value="NZ_BANX01000011.1"/>
</dbReference>
<dbReference type="Proteomes" id="UP000011666">
    <property type="component" value="Unassembled WGS sequence"/>
</dbReference>
<sequence length="286" mass="32071">MNTPRIKADLTGIPETMLWPLYCRAEESRRPDSFLRDPVIDDLYASIDYPFHERFGAPRTVLALRALTFDRQIETFLARHPDGTVVALGDGLETQFHRVDNGRVHWVSVDLPEATELRRRLLPGSDRARIVTCSALDRSWMDEIDDSRGLLITALGLFMYLDGTAVLDLITTAARRFRGAELLFDAVPPWLVRETGGGTRLSALMMRGRADDDADTNTAYRLPPMVWGTSTTRVRKALADEPAVAAVHDVPMVPGRGFVFRRLNPVFGSTAPVRRIRPNNVLVEFA</sequence>
<dbReference type="InterPro" id="IPR007213">
    <property type="entry name" value="Ppm1/Ppm2/Tcmp"/>
</dbReference>
<dbReference type="Pfam" id="PF04072">
    <property type="entry name" value="LCM"/>
    <property type="match status" value="1"/>
</dbReference>
<gene>
    <name evidence="3" type="ORF">GS4_11_01340</name>
</gene>
<dbReference type="SUPFAM" id="SSF53335">
    <property type="entry name" value="S-adenosyl-L-methionine-dependent methyltransferases"/>
    <property type="match status" value="1"/>
</dbReference>
<organism evidence="3 4">
    <name type="scientific">Gordonia soli NBRC 108243</name>
    <dbReference type="NCBI Taxonomy" id="1223545"/>
    <lineage>
        <taxon>Bacteria</taxon>
        <taxon>Bacillati</taxon>
        <taxon>Actinomycetota</taxon>
        <taxon>Actinomycetes</taxon>
        <taxon>Mycobacteriales</taxon>
        <taxon>Gordoniaceae</taxon>
        <taxon>Gordonia</taxon>
    </lineage>
</organism>
<proteinExistence type="predicted"/>
<dbReference type="EMBL" id="BANX01000011">
    <property type="protein sequence ID" value="GAC67866.1"/>
    <property type="molecule type" value="Genomic_DNA"/>
</dbReference>
<keyword evidence="4" id="KW-1185">Reference proteome</keyword>
<evidence type="ECO:0000256" key="2">
    <source>
        <dbReference type="ARBA" id="ARBA00022679"/>
    </source>
</evidence>
<dbReference type="Gene3D" id="3.40.50.150">
    <property type="entry name" value="Vaccinia Virus protein VP39"/>
    <property type="match status" value="1"/>
</dbReference>
<dbReference type="GO" id="GO:0032259">
    <property type="term" value="P:methylation"/>
    <property type="evidence" value="ECO:0007669"/>
    <property type="project" value="UniProtKB-KW"/>
</dbReference>
<dbReference type="PANTHER" id="PTHR43619">
    <property type="entry name" value="S-ADENOSYL-L-METHIONINE-DEPENDENT METHYLTRANSFERASE YKTD-RELATED"/>
    <property type="match status" value="1"/>
</dbReference>
<dbReference type="PANTHER" id="PTHR43619:SF2">
    <property type="entry name" value="S-ADENOSYL-L-METHIONINE-DEPENDENT METHYLTRANSFERASES SUPERFAMILY PROTEIN"/>
    <property type="match status" value="1"/>
</dbReference>
<dbReference type="GO" id="GO:0008168">
    <property type="term" value="F:methyltransferase activity"/>
    <property type="evidence" value="ECO:0007669"/>
    <property type="project" value="UniProtKB-KW"/>
</dbReference>
<protein>
    <submittedName>
        <fullName evidence="3">Putative methyltransferase</fullName>
    </submittedName>
</protein>
<accession>M0QHW6</accession>
<name>M0QHW6_9ACTN</name>
<dbReference type="InterPro" id="IPR029063">
    <property type="entry name" value="SAM-dependent_MTases_sf"/>
</dbReference>
<comment type="caution">
    <text evidence="3">The sequence shown here is derived from an EMBL/GenBank/DDBJ whole genome shotgun (WGS) entry which is preliminary data.</text>
</comment>
<keyword evidence="2 3" id="KW-0808">Transferase</keyword>
<evidence type="ECO:0000313" key="3">
    <source>
        <dbReference type="EMBL" id="GAC67866.1"/>
    </source>
</evidence>
<evidence type="ECO:0000256" key="1">
    <source>
        <dbReference type="ARBA" id="ARBA00022603"/>
    </source>
</evidence>
<dbReference type="AlphaFoldDB" id="M0QHW6"/>
<dbReference type="STRING" id="1223545.GS4_11_01340"/>
<keyword evidence="1 3" id="KW-0489">Methyltransferase</keyword>
<evidence type="ECO:0000313" key="4">
    <source>
        <dbReference type="Proteomes" id="UP000011666"/>
    </source>
</evidence>
<dbReference type="eggNOG" id="COG3315">
    <property type="taxonomic scope" value="Bacteria"/>
</dbReference>